<organism evidence="3 4">
    <name type="scientific">Phytophthora fragariae</name>
    <dbReference type="NCBI Taxonomy" id="53985"/>
    <lineage>
        <taxon>Eukaryota</taxon>
        <taxon>Sar</taxon>
        <taxon>Stramenopiles</taxon>
        <taxon>Oomycota</taxon>
        <taxon>Peronosporomycetes</taxon>
        <taxon>Peronosporales</taxon>
        <taxon>Peronosporaceae</taxon>
        <taxon>Phytophthora</taxon>
    </lineage>
</organism>
<evidence type="ECO:0000313" key="4">
    <source>
        <dbReference type="Proteomes" id="UP000460718"/>
    </source>
</evidence>
<sequence length="56" mass="5936">MATCTKLGTGTRLACALLSLPDWVIVGSQTHSSQSGIDLDLSGSQRGREPPLPFHK</sequence>
<dbReference type="EMBL" id="QXFW01001834">
    <property type="protein sequence ID" value="KAE8985233.1"/>
    <property type="molecule type" value="Genomic_DNA"/>
</dbReference>
<dbReference type="Proteomes" id="UP000460718">
    <property type="component" value="Unassembled WGS sequence"/>
</dbReference>
<evidence type="ECO:0000256" key="2">
    <source>
        <dbReference type="SAM" id="SignalP"/>
    </source>
</evidence>
<name>A0A6A3J100_9STRA</name>
<feature type="signal peptide" evidence="2">
    <location>
        <begin position="1"/>
        <end position="16"/>
    </location>
</feature>
<protein>
    <submittedName>
        <fullName evidence="3">Uncharacterized protein</fullName>
    </submittedName>
</protein>
<proteinExistence type="predicted"/>
<evidence type="ECO:0000313" key="3">
    <source>
        <dbReference type="EMBL" id="KAE8985233.1"/>
    </source>
</evidence>
<reference evidence="3 4" key="1">
    <citation type="submission" date="2018-09" db="EMBL/GenBank/DDBJ databases">
        <title>Genomic investigation of the strawberry pathogen Phytophthora fragariae indicates pathogenicity is determined by transcriptional variation in three key races.</title>
        <authorList>
            <person name="Adams T.M."/>
            <person name="Armitage A.D."/>
            <person name="Sobczyk M.K."/>
            <person name="Bates H.J."/>
            <person name="Dunwell J.M."/>
            <person name="Nellist C.F."/>
            <person name="Harrison R.J."/>
        </authorList>
    </citation>
    <scope>NUCLEOTIDE SEQUENCE [LARGE SCALE GENOMIC DNA]</scope>
    <source>
        <strain evidence="3 4">SCRP245</strain>
    </source>
</reference>
<evidence type="ECO:0000256" key="1">
    <source>
        <dbReference type="SAM" id="MobiDB-lite"/>
    </source>
</evidence>
<accession>A0A6A3J100</accession>
<feature type="chain" id="PRO_5025652598" evidence="2">
    <location>
        <begin position="17"/>
        <end position="56"/>
    </location>
</feature>
<keyword evidence="2" id="KW-0732">Signal</keyword>
<gene>
    <name evidence="3" type="ORF">PF011_g20473</name>
</gene>
<dbReference type="AlphaFoldDB" id="A0A6A3J100"/>
<comment type="caution">
    <text evidence="3">The sequence shown here is derived from an EMBL/GenBank/DDBJ whole genome shotgun (WGS) entry which is preliminary data.</text>
</comment>
<feature type="region of interest" description="Disordered" evidence="1">
    <location>
        <begin position="31"/>
        <end position="56"/>
    </location>
</feature>